<accession>A0A1W1VM25</accession>
<protein>
    <recommendedName>
        <fullName evidence="11">Isopentenyl-diphosphate delta-isomerase</fullName>
        <shortName evidence="11">IPP isomerase</shortName>
        <ecNumber evidence="11">5.3.3.2</ecNumber>
    </recommendedName>
    <alternativeName>
        <fullName evidence="11">Isopentenyl diphosphate:dimethylallyl diphosphate isomerase</fullName>
    </alternativeName>
    <alternativeName>
        <fullName evidence="11">Isopentenyl pyrophosphate isomerase</fullName>
    </alternativeName>
    <alternativeName>
        <fullName evidence="11">Type 2 isopentenyl diphosphate isomerase</fullName>
        <shortName evidence="11">IDI-2</shortName>
    </alternativeName>
</protein>
<feature type="binding site" evidence="11">
    <location>
        <begin position="260"/>
        <end position="262"/>
    </location>
    <ligand>
        <name>FMN</name>
        <dbReference type="ChEBI" id="CHEBI:58210"/>
    </ligand>
</feature>
<evidence type="ECO:0000256" key="4">
    <source>
        <dbReference type="ARBA" id="ARBA00022643"/>
    </source>
</evidence>
<dbReference type="GO" id="GO:0016491">
    <property type="term" value="F:oxidoreductase activity"/>
    <property type="evidence" value="ECO:0007669"/>
    <property type="project" value="InterPro"/>
</dbReference>
<dbReference type="PIRSF" id="PIRSF003314">
    <property type="entry name" value="IPP_isomerase"/>
    <property type="match status" value="1"/>
</dbReference>
<dbReference type="RefSeq" id="WP_084054023.1">
    <property type="nucleotide sequence ID" value="NZ_FWWT01000022.1"/>
</dbReference>
<keyword evidence="4 11" id="KW-0288">FMN</keyword>
<dbReference type="InterPro" id="IPR000262">
    <property type="entry name" value="FMN-dep_DH"/>
</dbReference>
<dbReference type="EC" id="5.3.3.2" evidence="11"/>
<keyword evidence="6 11" id="KW-0460">Magnesium</keyword>
<reference evidence="14 15" key="1">
    <citation type="submission" date="2017-04" db="EMBL/GenBank/DDBJ databases">
        <authorList>
            <person name="Afonso C.L."/>
            <person name="Miller P.J."/>
            <person name="Scott M.A."/>
            <person name="Spackman E."/>
            <person name="Goraichik I."/>
            <person name="Dimitrov K.M."/>
            <person name="Suarez D.L."/>
            <person name="Swayne D.E."/>
        </authorList>
    </citation>
    <scope>NUCLEOTIDE SEQUENCE [LARGE SCALE GENOMIC DNA]</scope>
    <source>
        <strain evidence="14 15">DSM 11270</strain>
    </source>
</reference>
<dbReference type="GO" id="GO:0008299">
    <property type="term" value="P:isoprenoid biosynthetic process"/>
    <property type="evidence" value="ECO:0007669"/>
    <property type="project" value="UniProtKB-UniRule"/>
</dbReference>
<comment type="subcellular location">
    <subcellularLocation>
        <location evidence="11">Cytoplasm</location>
    </subcellularLocation>
</comment>
<keyword evidence="2 11" id="KW-0963">Cytoplasm</keyword>
<comment type="cofactor">
    <cofactor evidence="1 11">
        <name>FMN</name>
        <dbReference type="ChEBI" id="CHEBI:58210"/>
    </cofactor>
</comment>
<feature type="binding site" evidence="11">
    <location>
        <position position="215"/>
    </location>
    <ligand>
        <name>FMN</name>
        <dbReference type="ChEBI" id="CHEBI:58210"/>
    </ligand>
</feature>
<keyword evidence="7 11" id="KW-0521">NADP</keyword>
<dbReference type="GO" id="GO:0004452">
    <property type="term" value="F:isopentenyl-diphosphate delta-isomerase activity"/>
    <property type="evidence" value="ECO:0007669"/>
    <property type="project" value="UniProtKB-UniRule"/>
</dbReference>
<feature type="binding site" evidence="11">
    <location>
        <position position="123"/>
    </location>
    <ligand>
        <name>FMN</name>
        <dbReference type="ChEBI" id="CHEBI:58210"/>
    </ligand>
</feature>
<dbReference type="HAMAP" id="MF_00354">
    <property type="entry name" value="Idi_2"/>
    <property type="match status" value="1"/>
</dbReference>
<dbReference type="Proteomes" id="UP000192731">
    <property type="component" value="Unassembled WGS sequence"/>
</dbReference>
<dbReference type="SUPFAM" id="SSF51395">
    <property type="entry name" value="FMN-linked oxidoreductases"/>
    <property type="match status" value="1"/>
</dbReference>
<proteinExistence type="inferred from homology"/>
<feature type="binding site" evidence="11">
    <location>
        <begin position="64"/>
        <end position="66"/>
    </location>
    <ligand>
        <name>FMN</name>
        <dbReference type="ChEBI" id="CHEBI:58210"/>
    </ligand>
</feature>
<evidence type="ECO:0000256" key="8">
    <source>
        <dbReference type="ARBA" id="ARBA00023229"/>
    </source>
</evidence>
<evidence type="ECO:0000256" key="12">
    <source>
        <dbReference type="SAM" id="Coils"/>
    </source>
</evidence>
<dbReference type="AlphaFoldDB" id="A0A1W1VM25"/>
<dbReference type="GO" id="GO:0070402">
    <property type="term" value="F:NADPH binding"/>
    <property type="evidence" value="ECO:0007669"/>
    <property type="project" value="UniProtKB-UniRule"/>
</dbReference>
<dbReference type="OrthoDB" id="9795032at2"/>
<dbReference type="PANTHER" id="PTHR43665:SF1">
    <property type="entry name" value="ISOPENTENYL-DIPHOSPHATE DELTA-ISOMERASE"/>
    <property type="match status" value="1"/>
</dbReference>
<dbReference type="CDD" id="cd02811">
    <property type="entry name" value="IDI-2_FMN"/>
    <property type="match status" value="1"/>
</dbReference>
<evidence type="ECO:0000256" key="1">
    <source>
        <dbReference type="ARBA" id="ARBA00001917"/>
    </source>
</evidence>
<dbReference type="InterPro" id="IPR011179">
    <property type="entry name" value="IPdP_isomerase"/>
</dbReference>
<dbReference type="Pfam" id="PF01070">
    <property type="entry name" value="FMN_dh"/>
    <property type="match status" value="1"/>
</dbReference>
<dbReference type="GO" id="GO:0005737">
    <property type="term" value="C:cytoplasm"/>
    <property type="evidence" value="ECO:0007669"/>
    <property type="project" value="UniProtKB-SubCell"/>
</dbReference>
<evidence type="ECO:0000256" key="7">
    <source>
        <dbReference type="ARBA" id="ARBA00022857"/>
    </source>
</evidence>
<dbReference type="GO" id="GO:0000287">
    <property type="term" value="F:magnesium ion binding"/>
    <property type="evidence" value="ECO:0007669"/>
    <property type="project" value="UniProtKB-UniRule"/>
</dbReference>
<keyword evidence="9 11" id="KW-0413">Isomerase</keyword>
<evidence type="ECO:0000313" key="14">
    <source>
        <dbReference type="EMBL" id="SMB94429.1"/>
    </source>
</evidence>
<comment type="catalytic activity">
    <reaction evidence="11">
        <text>isopentenyl diphosphate = dimethylallyl diphosphate</text>
        <dbReference type="Rhea" id="RHEA:23284"/>
        <dbReference type="ChEBI" id="CHEBI:57623"/>
        <dbReference type="ChEBI" id="CHEBI:128769"/>
        <dbReference type="EC" id="5.3.3.2"/>
    </reaction>
</comment>
<comment type="cofactor">
    <cofactor evidence="11">
        <name>NADPH</name>
        <dbReference type="ChEBI" id="CHEBI:57783"/>
    </cofactor>
</comment>
<feature type="binding site" evidence="11">
    <location>
        <position position="154"/>
    </location>
    <ligand>
        <name>Mg(2+)</name>
        <dbReference type="ChEBI" id="CHEBI:18420"/>
    </ligand>
</feature>
<evidence type="ECO:0000256" key="3">
    <source>
        <dbReference type="ARBA" id="ARBA00022630"/>
    </source>
</evidence>
<keyword evidence="8 11" id="KW-0414">Isoprene biosynthesis</keyword>
<organism evidence="14 15">
    <name type="scientific">Desulfonispora thiosulfatigenes DSM 11270</name>
    <dbReference type="NCBI Taxonomy" id="656914"/>
    <lineage>
        <taxon>Bacteria</taxon>
        <taxon>Bacillati</taxon>
        <taxon>Bacillota</taxon>
        <taxon>Clostridia</taxon>
        <taxon>Eubacteriales</taxon>
        <taxon>Peptococcaceae</taxon>
        <taxon>Desulfonispora</taxon>
    </lineage>
</organism>
<dbReference type="STRING" id="656914.SAMN00017405_0205"/>
<keyword evidence="5 11" id="KW-0479">Metal-binding</keyword>
<evidence type="ECO:0000256" key="2">
    <source>
        <dbReference type="ARBA" id="ARBA00022490"/>
    </source>
</evidence>
<dbReference type="NCBIfam" id="TIGR02151">
    <property type="entry name" value="IPP_isom_2"/>
    <property type="match status" value="1"/>
</dbReference>
<comment type="similarity">
    <text evidence="11">Belongs to the IPP isomerase type 2 family.</text>
</comment>
<keyword evidence="3 11" id="KW-0285">Flavoprotein</keyword>
<feature type="binding site" evidence="11">
    <location>
        <begin position="281"/>
        <end position="282"/>
    </location>
    <ligand>
        <name>FMN</name>
        <dbReference type="ChEBI" id="CHEBI:58210"/>
    </ligand>
</feature>
<dbReference type="InterPro" id="IPR013785">
    <property type="entry name" value="Aldolase_TIM"/>
</dbReference>
<dbReference type="EMBL" id="FWWT01000022">
    <property type="protein sequence ID" value="SMB94429.1"/>
    <property type="molecule type" value="Genomic_DNA"/>
</dbReference>
<feature type="binding site" evidence="11">
    <location>
        <position position="94"/>
    </location>
    <ligand>
        <name>FMN</name>
        <dbReference type="ChEBI" id="CHEBI:58210"/>
    </ligand>
</feature>
<feature type="binding site" evidence="11">
    <location>
        <begin position="7"/>
        <end position="8"/>
    </location>
    <ligand>
        <name>substrate</name>
    </ligand>
</feature>
<evidence type="ECO:0000256" key="10">
    <source>
        <dbReference type="ARBA" id="ARBA00025810"/>
    </source>
</evidence>
<comment type="function">
    <text evidence="11">Involved in the biosynthesis of isoprenoids. Catalyzes the 1,3-allylic rearrangement of the homoallylic substrate isopentenyl (IPP) to its allylic isomer, dimethylallyl diphosphate (DMAPP).</text>
</comment>
<dbReference type="PANTHER" id="PTHR43665">
    <property type="entry name" value="ISOPENTENYL-DIPHOSPHATE DELTA-ISOMERASE"/>
    <property type="match status" value="1"/>
</dbReference>
<feature type="binding site" evidence="11">
    <location>
        <position position="185"/>
    </location>
    <ligand>
        <name>FMN</name>
        <dbReference type="ChEBI" id="CHEBI:58210"/>
    </ligand>
</feature>
<evidence type="ECO:0000313" key="15">
    <source>
        <dbReference type="Proteomes" id="UP000192731"/>
    </source>
</evidence>
<feature type="domain" description="FMN-dependent dehydrogenase" evidence="13">
    <location>
        <begin position="169"/>
        <end position="323"/>
    </location>
</feature>
<comment type="caution">
    <text evidence="11">Lacks conserved residue(s) required for the propagation of feature annotation.</text>
</comment>
<feature type="coiled-coil region" evidence="12">
    <location>
        <begin position="150"/>
        <end position="177"/>
    </location>
</feature>
<sequence length="354" mass="39345">MDIRQQRKWDHLKLSLQADKGPLKTGFDDIYLIHQALANTNFNDVNCSIEIFKKKIDFPLIINAMTGGADGLDIINKKLANIARTCNVVLAVGSQTSGVLDRRTRHTYEVVRKTNPDGLILANVSALVDVKIALEAIEMIEANAIQLHLNVAQELAMDEGDREFEKLEENILKIKEKSNVPIIIKEVGFGLSKETIQKLTQYNINYFDIGGAGGTNFASIEVKRSKNPKDDIINWGIPTAISLVEALSVSKNINLFASGGIRSTLDMVKSLTLGAKGVGIAEPILKDVYINREKEVIVFLQEMKKQLKKLMILCGAKNIPELQNIPALITGFSKEWLELRGISVDEYARRNQGF</sequence>
<feature type="binding site" evidence="11">
    <location>
        <position position="153"/>
    </location>
    <ligand>
        <name>substrate</name>
    </ligand>
</feature>
<gene>
    <name evidence="11" type="primary">fni</name>
    <name evidence="14" type="ORF">SAMN00017405_0205</name>
</gene>
<evidence type="ECO:0000259" key="13">
    <source>
        <dbReference type="Pfam" id="PF01070"/>
    </source>
</evidence>
<name>A0A1W1VM25_DESTI</name>
<dbReference type="Gene3D" id="3.20.20.70">
    <property type="entry name" value="Aldolase class I"/>
    <property type="match status" value="1"/>
</dbReference>
<comment type="subunit">
    <text evidence="10 11">Homooctamer. Dimer of tetramers.</text>
</comment>
<keyword evidence="12" id="KW-0175">Coiled coil</keyword>
<comment type="cofactor">
    <cofactor evidence="11">
        <name>Mg(2+)</name>
        <dbReference type="ChEBI" id="CHEBI:18420"/>
    </cofactor>
</comment>
<dbReference type="GO" id="GO:0010181">
    <property type="term" value="F:FMN binding"/>
    <property type="evidence" value="ECO:0007669"/>
    <property type="project" value="UniProtKB-UniRule"/>
</dbReference>
<evidence type="ECO:0000256" key="5">
    <source>
        <dbReference type="ARBA" id="ARBA00022723"/>
    </source>
</evidence>
<keyword evidence="15" id="KW-1185">Reference proteome</keyword>
<evidence type="ECO:0000256" key="6">
    <source>
        <dbReference type="ARBA" id="ARBA00022842"/>
    </source>
</evidence>
<evidence type="ECO:0000256" key="9">
    <source>
        <dbReference type="ARBA" id="ARBA00023235"/>
    </source>
</evidence>
<evidence type="ECO:0000256" key="11">
    <source>
        <dbReference type="HAMAP-Rule" id="MF_00354"/>
    </source>
</evidence>